<feature type="non-terminal residue" evidence="2">
    <location>
        <position position="155"/>
    </location>
</feature>
<organism evidence="2">
    <name type="scientific">marine sediment metagenome</name>
    <dbReference type="NCBI Taxonomy" id="412755"/>
    <lineage>
        <taxon>unclassified sequences</taxon>
        <taxon>metagenomes</taxon>
        <taxon>ecological metagenomes</taxon>
    </lineage>
</organism>
<feature type="transmembrane region" description="Helical" evidence="1">
    <location>
        <begin position="12"/>
        <end position="30"/>
    </location>
</feature>
<feature type="transmembrane region" description="Helical" evidence="1">
    <location>
        <begin position="42"/>
        <end position="63"/>
    </location>
</feature>
<accession>X1Q4E6</accession>
<comment type="caution">
    <text evidence="2">The sequence shown here is derived from an EMBL/GenBank/DDBJ whole genome shotgun (WGS) entry which is preliminary data.</text>
</comment>
<proteinExistence type="predicted"/>
<sequence length="155" mass="17639">MVYFQLTPGRIITVYIAQGVILLAFLYLAIRILLRDRKRLNVIFAGLYISPVIGLLINFIYAPLTDVNIVRILNFFTNFGIFYAPIFIVVFDLILLKSEKIISTGKQLVILIVYGIAMFGMFIFIFIPGFGVTINSGTNWSPVWSLPFFLYVVLV</sequence>
<dbReference type="AlphaFoldDB" id="X1Q4E6"/>
<keyword evidence="1" id="KW-0812">Transmembrane</keyword>
<feature type="transmembrane region" description="Helical" evidence="1">
    <location>
        <begin position="75"/>
        <end position="96"/>
    </location>
</feature>
<dbReference type="EMBL" id="BARV01026191">
    <property type="protein sequence ID" value="GAI38114.1"/>
    <property type="molecule type" value="Genomic_DNA"/>
</dbReference>
<protein>
    <recommendedName>
        <fullName evidence="3">Histidine kinase N-terminal 7TM region domain-containing protein</fullName>
    </recommendedName>
</protein>
<evidence type="ECO:0008006" key="3">
    <source>
        <dbReference type="Google" id="ProtNLM"/>
    </source>
</evidence>
<evidence type="ECO:0000256" key="1">
    <source>
        <dbReference type="SAM" id="Phobius"/>
    </source>
</evidence>
<evidence type="ECO:0000313" key="2">
    <source>
        <dbReference type="EMBL" id="GAI38114.1"/>
    </source>
</evidence>
<name>X1Q4E6_9ZZZZ</name>
<keyword evidence="1" id="KW-1133">Transmembrane helix</keyword>
<feature type="transmembrane region" description="Helical" evidence="1">
    <location>
        <begin position="108"/>
        <end position="131"/>
    </location>
</feature>
<reference evidence="2" key="1">
    <citation type="journal article" date="2014" name="Front. Microbiol.">
        <title>High frequency of phylogenetically diverse reductive dehalogenase-homologous genes in deep subseafloor sedimentary metagenomes.</title>
        <authorList>
            <person name="Kawai M."/>
            <person name="Futagami T."/>
            <person name="Toyoda A."/>
            <person name="Takaki Y."/>
            <person name="Nishi S."/>
            <person name="Hori S."/>
            <person name="Arai W."/>
            <person name="Tsubouchi T."/>
            <person name="Morono Y."/>
            <person name="Uchiyama I."/>
            <person name="Ito T."/>
            <person name="Fujiyama A."/>
            <person name="Inagaki F."/>
            <person name="Takami H."/>
        </authorList>
    </citation>
    <scope>NUCLEOTIDE SEQUENCE</scope>
    <source>
        <strain evidence="2">Expedition CK06-06</strain>
    </source>
</reference>
<gene>
    <name evidence="2" type="ORF">S06H3_42365</name>
</gene>
<keyword evidence="1" id="KW-0472">Membrane</keyword>